<dbReference type="KEGG" id="erz:ER308_03465"/>
<name>A0A411YKZ6_9ACTN</name>
<dbReference type="Gene3D" id="3.40.50.12170">
    <property type="entry name" value="Uncharacterised protein PF07075, DUF1343"/>
    <property type="match status" value="1"/>
</dbReference>
<proteinExistence type="predicted"/>
<dbReference type="PIRSF" id="PIRSF016719">
    <property type="entry name" value="UCP016719"/>
    <property type="match status" value="1"/>
</dbReference>
<feature type="domain" description="Peptidoglycan beta-N-acetylmuramidase NamZ N-terminal" evidence="3">
    <location>
        <begin position="71"/>
        <end position="276"/>
    </location>
</feature>
<organism evidence="5 6">
    <name type="scientific">Egibacter rhizosphaerae</name>
    <dbReference type="NCBI Taxonomy" id="1670831"/>
    <lineage>
        <taxon>Bacteria</taxon>
        <taxon>Bacillati</taxon>
        <taxon>Actinomycetota</taxon>
        <taxon>Nitriliruptoria</taxon>
        <taxon>Egibacterales</taxon>
        <taxon>Egibacteraceae</taxon>
        <taxon>Egibacter</taxon>
    </lineage>
</organism>
<feature type="domain" description="Peptidoglycan beta-N-acetylmuramidase NamZ C-terminal" evidence="4">
    <location>
        <begin position="280"/>
        <end position="448"/>
    </location>
</feature>
<dbReference type="InterPro" id="IPR048502">
    <property type="entry name" value="NamZ_N"/>
</dbReference>
<feature type="signal peptide" evidence="2">
    <location>
        <begin position="1"/>
        <end position="25"/>
    </location>
</feature>
<dbReference type="Pfam" id="PF20732">
    <property type="entry name" value="NamZ_C"/>
    <property type="match status" value="1"/>
</dbReference>
<dbReference type="Gene3D" id="3.90.1150.140">
    <property type="match status" value="1"/>
</dbReference>
<reference evidence="5 6" key="1">
    <citation type="submission" date="2019-01" db="EMBL/GenBank/DDBJ databases">
        <title>Egibacter rhizosphaerae EGI 80759T.</title>
        <authorList>
            <person name="Chen D.-D."/>
            <person name="Tian Y."/>
            <person name="Jiao J.-Y."/>
            <person name="Zhang X.-T."/>
            <person name="Zhang Y.-G."/>
            <person name="Zhang Y."/>
            <person name="Xiao M."/>
            <person name="Shu W.-S."/>
            <person name="Li W.-J."/>
        </authorList>
    </citation>
    <scope>NUCLEOTIDE SEQUENCE [LARGE SCALE GENOMIC DNA]</scope>
    <source>
        <strain evidence="5 6">EGI 80759</strain>
    </source>
</reference>
<dbReference type="PANTHER" id="PTHR42915">
    <property type="entry name" value="HYPOTHETICAL 460 KDA PROTEIN IN FEUA-SIGW INTERGENIC REGION [PRECURSOR]"/>
    <property type="match status" value="1"/>
</dbReference>
<keyword evidence="2" id="KW-0732">Signal</keyword>
<feature type="compositionally biased region" description="Pro residues" evidence="1">
    <location>
        <begin position="34"/>
        <end position="46"/>
    </location>
</feature>
<evidence type="ECO:0000259" key="3">
    <source>
        <dbReference type="Pfam" id="PF07075"/>
    </source>
</evidence>
<gene>
    <name evidence="5" type="ORF">ER308_03465</name>
</gene>
<accession>A0A411YKZ6</accession>
<evidence type="ECO:0000313" key="6">
    <source>
        <dbReference type="Proteomes" id="UP000291469"/>
    </source>
</evidence>
<evidence type="ECO:0000256" key="1">
    <source>
        <dbReference type="SAM" id="MobiDB-lite"/>
    </source>
</evidence>
<dbReference type="PANTHER" id="PTHR42915:SF1">
    <property type="entry name" value="PEPTIDOGLYCAN BETA-N-ACETYLMURAMIDASE NAMZ"/>
    <property type="match status" value="1"/>
</dbReference>
<evidence type="ECO:0000313" key="5">
    <source>
        <dbReference type="EMBL" id="QBI21889.1"/>
    </source>
</evidence>
<dbReference type="EMBL" id="CP036402">
    <property type="protein sequence ID" value="QBI21889.1"/>
    <property type="molecule type" value="Genomic_DNA"/>
</dbReference>
<dbReference type="OrthoDB" id="9801061at2"/>
<dbReference type="InterPro" id="IPR048503">
    <property type="entry name" value="NamZ_C"/>
</dbReference>
<feature type="region of interest" description="Disordered" evidence="1">
    <location>
        <begin position="26"/>
        <end position="50"/>
    </location>
</feature>
<dbReference type="Pfam" id="PF07075">
    <property type="entry name" value="NamZ_N"/>
    <property type="match status" value="1"/>
</dbReference>
<protein>
    <submittedName>
        <fullName evidence="5">DUF1343 domain-containing protein</fullName>
    </submittedName>
</protein>
<evidence type="ECO:0000259" key="4">
    <source>
        <dbReference type="Pfam" id="PF20732"/>
    </source>
</evidence>
<dbReference type="GO" id="GO:0033922">
    <property type="term" value="F:peptidoglycan beta-N-acetylmuramidase activity"/>
    <property type="evidence" value="ECO:0007669"/>
    <property type="project" value="InterPro"/>
</dbReference>
<keyword evidence="6" id="KW-1185">Reference proteome</keyword>
<dbReference type="Proteomes" id="UP000291469">
    <property type="component" value="Chromosome"/>
</dbReference>
<feature type="chain" id="PRO_5019043774" evidence="2">
    <location>
        <begin position="26"/>
        <end position="448"/>
    </location>
</feature>
<sequence>MRASLSVLALGLAGIIALGVAPLSASPPDDTPGHGPPDGVPGPPGDAPGDLELGIEVLLDEELDRLEGQDVGIITNPTGVTRDLDHIVDELVAAEDEGDFEVTALYAPEHGIRGGAEAGDHVDSYIDERTGLEVHSLYGDTQRPTEEMLEDVDTLVFDIQDVGTRFYTYIWTMYYAMDAAGEYGKDFLVLDRPNPLGDETAGPVLDPDLSSFVGLREIPLQHGMTVGELAQLFDGEFIDYDVDVGVVEMNGYDPDNFDEYWDHLEWVLPSPNMPTQDTAFVYPGMGLMESVNYSEGRGTTKPFEFTGAPWLEDVEATELADELDSRDLQGVTFRPQFLTPSFSWYEDEMVGGVQVHVTDPHAFESVRTGIHMLDALFDLHDETVWREQDPDFWGTCDGPDDTCWIDQLSGDREVRWQLDDGVDPDEIVDGWQDDLVEFEDTAEAYRRY</sequence>
<dbReference type="InterPro" id="IPR008302">
    <property type="entry name" value="NamZ"/>
</dbReference>
<evidence type="ECO:0000256" key="2">
    <source>
        <dbReference type="SAM" id="SignalP"/>
    </source>
</evidence>
<dbReference type="AlphaFoldDB" id="A0A411YKZ6"/>